<evidence type="ECO:0000313" key="1">
    <source>
        <dbReference type="EMBL" id="MFD1131326.1"/>
    </source>
</evidence>
<evidence type="ECO:0000313" key="2">
    <source>
        <dbReference type="Proteomes" id="UP001597169"/>
    </source>
</evidence>
<sequence>MGKMKSVISKFVKTITIQEYFCTLSPFHNNDNFESIEGYFQSRSMKSLILSRLDKRASDNKQIIITDHALQRWNERVSSSRMNFFCLQGKLNLLFNQFGRVELQPNGVGIIDREIIFTYENDDENIIITTFYGRLSQIHSLHHFEALRNYNAYSSEFLDLDLSPESLNTLPVPPIPFQRMIFRGNTSTYLIEKYTDGSVDFFVLIVLEGADSGSVREFYSNQPGGVKLEKSVRRALLLLGNEEFVYRYVEIHHPHELRKQLDRLNNRF</sequence>
<organism evidence="1 2">
    <name type="scientific">Paenibacillus provencensis</name>
    <dbReference type="NCBI Taxonomy" id="441151"/>
    <lineage>
        <taxon>Bacteria</taxon>
        <taxon>Bacillati</taxon>
        <taxon>Bacillota</taxon>
        <taxon>Bacilli</taxon>
        <taxon>Bacillales</taxon>
        <taxon>Paenibacillaceae</taxon>
        <taxon>Paenibacillus</taxon>
    </lineage>
</organism>
<name>A0ABW3Q3Q6_9BACL</name>
<keyword evidence="2" id="KW-1185">Reference proteome</keyword>
<gene>
    <name evidence="1" type="ORF">ACFQ3J_24705</name>
</gene>
<dbReference type="Proteomes" id="UP001597169">
    <property type="component" value="Unassembled WGS sequence"/>
</dbReference>
<reference evidence="2" key="1">
    <citation type="journal article" date="2019" name="Int. J. Syst. Evol. Microbiol.">
        <title>The Global Catalogue of Microorganisms (GCM) 10K type strain sequencing project: providing services to taxonomists for standard genome sequencing and annotation.</title>
        <authorList>
            <consortium name="The Broad Institute Genomics Platform"/>
            <consortium name="The Broad Institute Genome Sequencing Center for Infectious Disease"/>
            <person name="Wu L."/>
            <person name="Ma J."/>
        </authorList>
    </citation>
    <scope>NUCLEOTIDE SEQUENCE [LARGE SCALE GENOMIC DNA]</scope>
    <source>
        <strain evidence="2">CCUG 53519</strain>
    </source>
</reference>
<dbReference type="RefSeq" id="WP_143042159.1">
    <property type="nucleotide sequence ID" value="NZ_JBHTKX010000008.1"/>
</dbReference>
<comment type="caution">
    <text evidence="1">The sequence shown here is derived from an EMBL/GenBank/DDBJ whole genome shotgun (WGS) entry which is preliminary data.</text>
</comment>
<proteinExistence type="predicted"/>
<protein>
    <submittedName>
        <fullName evidence="1">Uncharacterized protein</fullName>
    </submittedName>
</protein>
<dbReference type="EMBL" id="JBHTKX010000008">
    <property type="protein sequence ID" value="MFD1131326.1"/>
    <property type="molecule type" value="Genomic_DNA"/>
</dbReference>
<accession>A0ABW3Q3Q6</accession>